<organism evidence="2 3">
    <name type="scientific">Necator americanus</name>
    <name type="common">Human hookworm</name>
    <dbReference type="NCBI Taxonomy" id="51031"/>
    <lineage>
        <taxon>Eukaryota</taxon>
        <taxon>Metazoa</taxon>
        <taxon>Ecdysozoa</taxon>
        <taxon>Nematoda</taxon>
        <taxon>Chromadorea</taxon>
        <taxon>Rhabditida</taxon>
        <taxon>Rhabditina</taxon>
        <taxon>Rhabditomorpha</taxon>
        <taxon>Strongyloidea</taxon>
        <taxon>Ancylostomatidae</taxon>
        <taxon>Bunostominae</taxon>
        <taxon>Necator</taxon>
    </lineage>
</organism>
<name>A0ABR1DA93_NECAM</name>
<accession>A0ABR1DA93</accession>
<keyword evidence="3" id="KW-1185">Reference proteome</keyword>
<reference evidence="2 3" key="1">
    <citation type="submission" date="2023-08" db="EMBL/GenBank/DDBJ databases">
        <title>A Necator americanus chromosomal reference genome.</title>
        <authorList>
            <person name="Ilik V."/>
            <person name="Petrzelkova K.J."/>
            <person name="Pardy F."/>
            <person name="Fuh T."/>
            <person name="Niatou-Singa F.S."/>
            <person name="Gouil Q."/>
            <person name="Baker L."/>
            <person name="Ritchie M.E."/>
            <person name="Jex A.R."/>
            <person name="Gazzola D."/>
            <person name="Li H."/>
            <person name="Toshio Fujiwara R."/>
            <person name="Zhan B."/>
            <person name="Aroian R.V."/>
            <person name="Pafco B."/>
            <person name="Schwarz E.M."/>
        </authorList>
    </citation>
    <scope>NUCLEOTIDE SEQUENCE [LARGE SCALE GENOMIC DNA]</scope>
    <source>
        <strain evidence="2 3">Aroian</strain>
        <tissue evidence="2">Whole animal</tissue>
    </source>
</reference>
<evidence type="ECO:0000256" key="1">
    <source>
        <dbReference type="SAM" id="Coils"/>
    </source>
</evidence>
<proteinExistence type="predicted"/>
<evidence type="ECO:0000313" key="2">
    <source>
        <dbReference type="EMBL" id="KAK6747409.1"/>
    </source>
</evidence>
<evidence type="ECO:0000313" key="3">
    <source>
        <dbReference type="Proteomes" id="UP001303046"/>
    </source>
</evidence>
<dbReference type="EMBL" id="JAVFWL010000004">
    <property type="protein sequence ID" value="KAK6747409.1"/>
    <property type="molecule type" value="Genomic_DNA"/>
</dbReference>
<sequence>MVKSPLSTPITDFCELGQRAIKVERFEIRYKAVRLNFAFTCKCVSKVPNANAPPPIDANLMAQQQIQQLQEQVRKQQEIINRANQQKTGFEQFTQLIQIANSMECSCVGDNLATRERFGQPFGAIGTGNTMGVPGLPGQLRGDSLSAFPGAQFLDAHPATPMDYGQIHGVPLTVPFQSRLQPILKHRLF</sequence>
<feature type="coiled-coil region" evidence="1">
    <location>
        <begin position="59"/>
        <end position="86"/>
    </location>
</feature>
<keyword evidence="1" id="KW-0175">Coiled coil</keyword>
<gene>
    <name evidence="2" type="primary">Necator_chrIV.g13834</name>
    <name evidence="2" type="ORF">RB195_000542</name>
</gene>
<dbReference type="Proteomes" id="UP001303046">
    <property type="component" value="Unassembled WGS sequence"/>
</dbReference>
<protein>
    <submittedName>
        <fullName evidence="2">Uncharacterized protein</fullName>
    </submittedName>
</protein>
<comment type="caution">
    <text evidence="2">The sequence shown here is derived from an EMBL/GenBank/DDBJ whole genome shotgun (WGS) entry which is preliminary data.</text>
</comment>